<feature type="transmembrane region" description="Helical" evidence="1">
    <location>
        <begin position="172"/>
        <end position="191"/>
    </location>
</feature>
<dbReference type="EMBL" id="JBHUOM010000008">
    <property type="protein sequence ID" value="MFD2935002.1"/>
    <property type="molecule type" value="Genomic_DNA"/>
</dbReference>
<gene>
    <name evidence="2" type="ORF">ACFS25_14495</name>
</gene>
<keyword evidence="1" id="KW-0472">Membrane</keyword>
<reference evidence="3" key="1">
    <citation type="journal article" date="2019" name="Int. J. Syst. Evol. Microbiol.">
        <title>The Global Catalogue of Microorganisms (GCM) 10K type strain sequencing project: providing services to taxonomists for standard genome sequencing and annotation.</title>
        <authorList>
            <consortium name="The Broad Institute Genomics Platform"/>
            <consortium name="The Broad Institute Genome Sequencing Center for Infectious Disease"/>
            <person name="Wu L."/>
            <person name="Ma J."/>
        </authorList>
    </citation>
    <scope>NUCLEOTIDE SEQUENCE [LARGE SCALE GENOMIC DNA]</scope>
    <source>
        <strain evidence="3">KCTC 52490</strain>
    </source>
</reference>
<sequence>MTTPFTQHLCAALIGIAVLTSCSRPVAYFQRGSVDLSATLNTQSGDIPTPAQVSAAPTEPLMQANTTSTHLDAYVRNDSKLVLNKTLSKRMDRMKKLLASTHGNLEPTANYALRKMNVMERLVLKKMNKKIGQQRVSSNPEKAMGNRVHLIGGIVLLIAGLVLLIAGTGTGAFIGLIVALVGALGLILGLFGE</sequence>
<accession>A0ABW6AKK3</accession>
<keyword evidence="1" id="KW-1133">Transmembrane helix</keyword>
<evidence type="ECO:0000313" key="3">
    <source>
        <dbReference type="Proteomes" id="UP001597512"/>
    </source>
</evidence>
<name>A0ABW6AKK3_9BACT</name>
<dbReference type="Proteomes" id="UP001597512">
    <property type="component" value="Unassembled WGS sequence"/>
</dbReference>
<evidence type="ECO:0008006" key="4">
    <source>
        <dbReference type="Google" id="ProtNLM"/>
    </source>
</evidence>
<comment type="caution">
    <text evidence="2">The sequence shown here is derived from an EMBL/GenBank/DDBJ whole genome shotgun (WGS) entry which is preliminary data.</text>
</comment>
<keyword evidence="1" id="KW-0812">Transmembrane</keyword>
<evidence type="ECO:0000256" key="1">
    <source>
        <dbReference type="SAM" id="Phobius"/>
    </source>
</evidence>
<dbReference type="RefSeq" id="WP_381502088.1">
    <property type="nucleotide sequence ID" value="NZ_JBHUOM010000008.1"/>
</dbReference>
<feature type="transmembrane region" description="Helical" evidence="1">
    <location>
        <begin position="148"/>
        <end position="166"/>
    </location>
</feature>
<proteinExistence type="predicted"/>
<evidence type="ECO:0000313" key="2">
    <source>
        <dbReference type="EMBL" id="MFD2935002.1"/>
    </source>
</evidence>
<keyword evidence="3" id="KW-1185">Reference proteome</keyword>
<protein>
    <recommendedName>
        <fullName evidence="4">DUF4239 domain-containing protein</fullName>
    </recommendedName>
</protein>
<organism evidence="2 3">
    <name type="scientific">Spirosoma flavum</name>
    <dbReference type="NCBI Taxonomy" id="2048557"/>
    <lineage>
        <taxon>Bacteria</taxon>
        <taxon>Pseudomonadati</taxon>
        <taxon>Bacteroidota</taxon>
        <taxon>Cytophagia</taxon>
        <taxon>Cytophagales</taxon>
        <taxon>Cytophagaceae</taxon>
        <taxon>Spirosoma</taxon>
    </lineage>
</organism>